<feature type="compositionally biased region" description="Acidic residues" evidence="1">
    <location>
        <begin position="1"/>
        <end position="10"/>
    </location>
</feature>
<feature type="region of interest" description="Disordered" evidence="1">
    <location>
        <begin position="1"/>
        <end position="51"/>
    </location>
</feature>
<accession>A0AAE1Q4X9</accession>
<keyword evidence="3" id="KW-1185">Reference proteome</keyword>
<reference evidence="2" key="1">
    <citation type="submission" date="2023-11" db="EMBL/GenBank/DDBJ databases">
        <title>Genome assemblies of two species of porcelain crab, Petrolisthes cinctipes and Petrolisthes manimaculis (Anomura: Porcellanidae).</title>
        <authorList>
            <person name="Angst P."/>
        </authorList>
    </citation>
    <scope>NUCLEOTIDE SEQUENCE</scope>
    <source>
        <strain evidence="2">PB745_02</strain>
        <tissue evidence="2">Gill</tissue>
    </source>
</reference>
<feature type="compositionally biased region" description="Basic and acidic residues" evidence="1">
    <location>
        <begin position="20"/>
        <end position="35"/>
    </location>
</feature>
<dbReference type="Proteomes" id="UP001292094">
    <property type="component" value="Unassembled WGS sequence"/>
</dbReference>
<evidence type="ECO:0000256" key="1">
    <source>
        <dbReference type="SAM" id="MobiDB-lite"/>
    </source>
</evidence>
<dbReference type="EMBL" id="JAWZYT010000734">
    <property type="protein sequence ID" value="KAK4319645.1"/>
    <property type="molecule type" value="Genomic_DNA"/>
</dbReference>
<evidence type="ECO:0000313" key="3">
    <source>
        <dbReference type="Proteomes" id="UP001292094"/>
    </source>
</evidence>
<sequence length="162" mass="18294">MVVEGVEGEPETVRDQLAQGRHDGPPETSELREASPPRTSPPHTRHHHHHHHLHTLFITPLPFHLHSITGSGNWKFHHLMFEIDEEYNHRWDLEVNERVTSFHAATSGVPSSPPSLPQDTTTAFHLLPFFAAPVYRTRMSPCNAVTTNLTLGNAEGRDDSKK</sequence>
<protein>
    <submittedName>
        <fullName evidence="2">Uncharacterized protein</fullName>
    </submittedName>
</protein>
<dbReference type="AlphaFoldDB" id="A0AAE1Q4X9"/>
<organism evidence="2 3">
    <name type="scientific">Petrolisthes manimaculis</name>
    <dbReference type="NCBI Taxonomy" id="1843537"/>
    <lineage>
        <taxon>Eukaryota</taxon>
        <taxon>Metazoa</taxon>
        <taxon>Ecdysozoa</taxon>
        <taxon>Arthropoda</taxon>
        <taxon>Crustacea</taxon>
        <taxon>Multicrustacea</taxon>
        <taxon>Malacostraca</taxon>
        <taxon>Eumalacostraca</taxon>
        <taxon>Eucarida</taxon>
        <taxon>Decapoda</taxon>
        <taxon>Pleocyemata</taxon>
        <taxon>Anomura</taxon>
        <taxon>Galatheoidea</taxon>
        <taxon>Porcellanidae</taxon>
        <taxon>Petrolisthes</taxon>
    </lineage>
</organism>
<name>A0AAE1Q4X9_9EUCA</name>
<evidence type="ECO:0000313" key="2">
    <source>
        <dbReference type="EMBL" id="KAK4319645.1"/>
    </source>
</evidence>
<proteinExistence type="predicted"/>
<gene>
    <name evidence="2" type="ORF">Pmani_009429</name>
</gene>
<comment type="caution">
    <text evidence="2">The sequence shown here is derived from an EMBL/GenBank/DDBJ whole genome shotgun (WGS) entry which is preliminary data.</text>
</comment>